<evidence type="ECO:0000313" key="7">
    <source>
        <dbReference type="EMBL" id="AGA25723.1"/>
    </source>
</evidence>
<dbReference type="AlphaFoldDB" id="L0DA61"/>
<dbReference type="GO" id="GO:0020037">
    <property type="term" value="F:heme binding"/>
    <property type="evidence" value="ECO:0007669"/>
    <property type="project" value="InterPro"/>
</dbReference>
<dbReference type="InterPro" id="IPR009056">
    <property type="entry name" value="Cyt_c-like_dom"/>
</dbReference>
<dbReference type="GO" id="GO:0009055">
    <property type="term" value="F:electron transfer activity"/>
    <property type="evidence" value="ECO:0007669"/>
    <property type="project" value="InterPro"/>
</dbReference>
<sequence length="449" mass="49127">MNRSLRIRGFVVAGILLLSPSWSSGDSPDPAAVERGRVALTSTGYLKPGWSGAAYRRAGSLWGENAPAADTPADAYAAAFNQRYGLHPAPFPNDGLPMGLRRAGEKSGMQIDCMVCHGGSIGGQSYVGLGNTTLDMRALLYDLTRADDRRLPPSLFHLNTARGTVNAGMISAVLLSVRNSDLSVRKIPLPLGANLPELDVPPWWHLARKTTMYYDGRTDARSVRSILQFFLAEKSLEELKELEPTFRDIQAYMKSLKPPKYPFAIDAAKAERGKTVFAKTCVKCHGTYGPDGHYPNRVVELAVIGTDPARAQGLSDRLVAHYNTTWLAEDYPADPEMVGYQAPPLDGIWATAPYLHNGSVPTLAALLKSVDRPARFKRPPSTGLEHYDQVQVGWKFTVVADPPSPPLPPFEAQFIYDTSRFGLSNGGHRFGDDLADEARSDLIEYLKTL</sequence>
<dbReference type="Gene3D" id="1.10.760.10">
    <property type="entry name" value="Cytochrome c-like domain"/>
    <property type="match status" value="1"/>
</dbReference>
<dbReference type="eggNOG" id="COG1858">
    <property type="taxonomic scope" value="Bacteria"/>
</dbReference>
<dbReference type="STRING" id="886293.Sinac_1336"/>
<proteinExistence type="predicted"/>
<evidence type="ECO:0000256" key="5">
    <source>
        <dbReference type="SAM" id="SignalP"/>
    </source>
</evidence>
<gene>
    <name evidence="7" type="ordered locus">Sinac_1336</name>
</gene>
<keyword evidence="5" id="KW-0732">Signal</keyword>
<evidence type="ECO:0000256" key="3">
    <source>
        <dbReference type="ARBA" id="ARBA00023004"/>
    </source>
</evidence>
<dbReference type="SUPFAM" id="SSF46626">
    <property type="entry name" value="Cytochrome c"/>
    <property type="match status" value="1"/>
</dbReference>
<dbReference type="PANTHER" id="PTHR30600">
    <property type="entry name" value="CYTOCHROME C PEROXIDASE-RELATED"/>
    <property type="match status" value="1"/>
</dbReference>
<evidence type="ECO:0000256" key="1">
    <source>
        <dbReference type="ARBA" id="ARBA00022617"/>
    </source>
</evidence>
<accession>L0DA61</accession>
<reference evidence="7 8" key="1">
    <citation type="submission" date="2012-02" db="EMBL/GenBank/DDBJ databases">
        <title>Complete sequence of chromosome of Singulisphaera acidiphila DSM 18658.</title>
        <authorList>
            <consortium name="US DOE Joint Genome Institute (JGI-PGF)"/>
            <person name="Lucas S."/>
            <person name="Copeland A."/>
            <person name="Lapidus A."/>
            <person name="Glavina del Rio T."/>
            <person name="Dalin E."/>
            <person name="Tice H."/>
            <person name="Bruce D."/>
            <person name="Goodwin L."/>
            <person name="Pitluck S."/>
            <person name="Peters L."/>
            <person name="Ovchinnikova G."/>
            <person name="Chertkov O."/>
            <person name="Kyrpides N."/>
            <person name="Mavromatis K."/>
            <person name="Ivanova N."/>
            <person name="Brettin T."/>
            <person name="Detter J.C."/>
            <person name="Han C."/>
            <person name="Larimer F."/>
            <person name="Land M."/>
            <person name="Hauser L."/>
            <person name="Markowitz V."/>
            <person name="Cheng J.-F."/>
            <person name="Hugenholtz P."/>
            <person name="Woyke T."/>
            <person name="Wu D."/>
            <person name="Tindall B."/>
            <person name="Pomrenke H."/>
            <person name="Brambilla E."/>
            <person name="Klenk H.-P."/>
            <person name="Eisen J.A."/>
        </authorList>
    </citation>
    <scope>NUCLEOTIDE SEQUENCE [LARGE SCALE GENOMIC DNA]</scope>
    <source>
        <strain evidence="8">ATCC BAA-1392 / DSM 18658 / VKM B-2454 / MOB10</strain>
    </source>
</reference>
<evidence type="ECO:0000313" key="8">
    <source>
        <dbReference type="Proteomes" id="UP000010798"/>
    </source>
</evidence>
<keyword evidence="8" id="KW-1185">Reference proteome</keyword>
<feature type="domain" description="Cytochrome c" evidence="6">
    <location>
        <begin position="268"/>
        <end position="449"/>
    </location>
</feature>
<evidence type="ECO:0000256" key="2">
    <source>
        <dbReference type="ARBA" id="ARBA00022723"/>
    </source>
</evidence>
<feature type="signal peptide" evidence="5">
    <location>
        <begin position="1"/>
        <end position="24"/>
    </location>
</feature>
<keyword evidence="7" id="KW-0575">Peroxidase</keyword>
<dbReference type="PROSITE" id="PS51007">
    <property type="entry name" value="CYTC"/>
    <property type="match status" value="1"/>
</dbReference>
<dbReference type="RefSeq" id="WP_015244897.1">
    <property type="nucleotide sequence ID" value="NC_019892.1"/>
</dbReference>
<dbReference type="InterPro" id="IPR036909">
    <property type="entry name" value="Cyt_c-like_dom_sf"/>
</dbReference>
<keyword evidence="2 4" id="KW-0479">Metal-binding</keyword>
<feature type="chain" id="PRO_5003940709" evidence="5">
    <location>
        <begin position="25"/>
        <end position="449"/>
    </location>
</feature>
<keyword evidence="7" id="KW-0560">Oxidoreductase</keyword>
<name>L0DA61_SINAD</name>
<dbReference type="HOGENOM" id="CLU_038465_0_0_0"/>
<keyword evidence="1 4" id="KW-0349">Heme</keyword>
<dbReference type="InterPro" id="IPR051395">
    <property type="entry name" value="Cytochrome_c_Peroxidase/MauG"/>
</dbReference>
<keyword evidence="3 4" id="KW-0408">Iron</keyword>
<protein>
    <submittedName>
        <fullName evidence="7">Cytochrome c peroxidase</fullName>
    </submittedName>
</protein>
<dbReference type="Pfam" id="PF21419">
    <property type="entry name" value="RoxA-like_Cyt-c"/>
    <property type="match status" value="1"/>
</dbReference>
<dbReference type="KEGG" id="saci:Sinac_1336"/>
<evidence type="ECO:0000259" key="6">
    <source>
        <dbReference type="PROSITE" id="PS51007"/>
    </source>
</evidence>
<dbReference type="EMBL" id="CP003364">
    <property type="protein sequence ID" value="AGA25723.1"/>
    <property type="molecule type" value="Genomic_DNA"/>
</dbReference>
<dbReference type="GO" id="GO:0046872">
    <property type="term" value="F:metal ion binding"/>
    <property type="evidence" value="ECO:0007669"/>
    <property type="project" value="UniProtKB-KW"/>
</dbReference>
<evidence type="ECO:0000256" key="4">
    <source>
        <dbReference type="PROSITE-ProRule" id="PRU00433"/>
    </source>
</evidence>
<dbReference type="GO" id="GO:0004130">
    <property type="term" value="F:cytochrome-c peroxidase activity"/>
    <property type="evidence" value="ECO:0007669"/>
    <property type="project" value="TreeGrafter"/>
</dbReference>
<dbReference type="PANTHER" id="PTHR30600:SF9">
    <property type="entry name" value="BLR7738 PROTEIN"/>
    <property type="match status" value="1"/>
</dbReference>
<dbReference type="OrthoDB" id="417271at2"/>
<organism evidence="7 8">
    <name type="scientific">Singulisphaera acidiphila (strain ATCC BAA-1392 / DSM 18658 / VKM B-2454 / MOB10)</name>
    <dbReference type="NCBI Taxonomy" id="886293"/>
    <lineage>
        <taxon>Bacteria</taxon>
        <taxon>Pseudomonadati</taxon>
        <taxon>Planctomycetota</taxon>
        <taxon>Planctomycetia</taxon>
        <taxon>Isosphaerales</taxon>
        <taxon>Isosphaeraceae</taxon>
        <taxon>Singulisphaera</taxon>
    </lineage>
</organism>
<dbReference type="Proteomes" id="UP000010798">
    <property type="component" value="Chromosome"/>
</dbReference>